<evidence type="ECO:0000313" key="1">
    <source>
        <dbReference type="EMBL" id="KAJ7301715.1"/>
    </source>
</evidence>
<dbReference type="AlphaFoldDB" id="A0AAD6YZ52"/>
<sequence length="203" mass="22321">MSFALAELAFYTIHIRNAPATVRTAVLRSKQIGIIDQIHGCTSVVLLRARTLVVEGCTNPNIHTRQDGSCVVWGRPTMRLRPGSPWLGHPGPGRRGLHLIHRKEIDRYPRRHLDPGGLGREDHQDGALLSYYRTQLALLCPPSRPRLLLQRTLPRRPTGGVHPPAHRRILSAARGYKGIYPGTGTSSRVGVGLSLSLCLCCAA</sequence>
<gene>
    <name evidence="1" type="ORF">DFH08DRAFT_978483</name>
</gene>
<reference evidence="1" key="1">
    <citation type="submission" date="2023-03" db="EMBL/GenBank/DDBJ databases">
        <title>Massive genome expansion in bonnet fungi (Mycena s.s.) driven by repeated elements and novel gene families across ecological guilds.</title>
        <authorList>
            <consortium name="Lawrence Berkeley National Laboratory"/>
            <person name="Harder C.B."/>
            <person name="Miyauchi S."/>
            <person name="Viragh M."/>
            <person name="Kuo A."/>
            <person name="Thoen E."/>
            <person name="Andreopoulos B."/>
            <person name="Lu D."/>
            <person name="Skrede I."/>
            <person name="Drula E."/>
            <person name="Henrissat B."/>
            <person name="Morin E."/>
            <person name="Kohler A."/>
            <person name="Barry K."/>
            <person name="LaButti K."/>
            <person name="Morin E."/>
            <person name="Salamov A."/>
            <person name="Lipzen A."/>
            <person name="Mereny Z."/>
            <person name="Hegedus B."/>
            <person name="Baldrian P."/>
            <person name="Stursova M."/>
            <person name="Weitz H."/>
            <person name="Taylor A."/>
            <person name="Grigoriev I.V."/>
            <person name="Nagy L.G."/>
            <person name="Martin F."/>
            <person name="Kauserud H."/>
        </authorList>
    </citation>
    <scope>NUCLEOTIDE SEQUENCE</scope>
    <source>
        <strain evidence="1">CBHHK002</strain>
    </source>
</reference>
<keyword evidence="2" id="KW-1185">Reference proteome</keyword>
<accession>A0AAD6YZ52</accession>
<protein>
    <submittedName>
        <fullName evidence="1">Uncharacterized protein</fullName>
    </submittedName>
</protein>
<evidence type="ECO:0000313" key="2">
    <source>
        <dbReference type="Proteomes" id="UP001218218"/>
    </source>
</evidence>
<dbReference type="Proteomes" id="UP001218218">
    <property type="component" value="Unassembled WGS sequence"/>
</dbReference>
<comment type="caution">
    <text evidence="1">The sequence shown here is derived from an EMBL/GenBank/DDBJ whole genome shotgun (WGS) entry which is preliminary data.</text>
</comment>
<proteinExistence type="predicted"/>
<name>A0AAD6YZ52_9AGAR</name>
<dbReference type="EMBL" id="JARIHO010000128">
    <property type="protein sequence ID" value="KAJ7301715.1"/>
    <property type="molecule type" value="Genomic_DNA"/>
</dbReference>
<organism evidence="1 2">
    <name type="scientific">Mycena albidolilacea</name>
    <dbReference type="NCBI Taxonomy" id="1033008"/>
    <lineage>
        <taxon>Eukaryota</taxon>
        <taxon>Fungi</taxon>
        <taxon>Dikarya</taxon>
        <taxon>Basidiomycota</taxon>
        <taxon>Agaricomycotina</taxon>
        <taxon>Agaricomycetes</taxon>
        <taxon>Agaricomycetidae</taxon>
        <taxon>Agaricales</taxon>
        <taxon>Marasmiineae</taxon>
        <taxon>Mycenaceae</taxon>
        <taxon>Mycena</taxon>
    </lineage>
</organism>